<protein>
    <submittedName>
        <fullName evidence="2">Uncharacterized protein</fullName>
    </submittedName>
</protein>
<proteinExistence type="predicted"/>
<keyword evidence="3" id="KW-1185">Reference proteome</keyword>
<evidence type="ECO:0000313" key="2">
    <source>
        <dbReference type="EMBL" id="QOD38866.1"/>
    </source>
</evidence>
<dbReference type="Proteomes" id="UP000516514">
    <property type="component" value="Chromosome"/>
</dbReference>
<feature type="coiled-coil region" evidence="1">
    <location>
        <begin position="1"/>
        <end position="28"/>
    </location>
</feature>
<accession>A0A7M3U381</accession>
<gene>
    <name evidence="2" type="ORF">ID128_05510</name>
</gene>
<organism evidence="2 3">
    <name type="scientific">Candidatus Wolbachia massiliensis</name>
    <dbReference type="NCBI Taxonomy" id="1845000"/>
    <lineage>
        <taxon>Bacteria</taxon>
        <taxon>Pseudomonadati</taxon>
        <taxon>Pseudomonadota</taxon>
        <taxon>Alphaproteobacteria</taxon>
        <taxon>Rickettsiales</taxon>
        <taxon>Anaplasmataceae</taxon>
        <taxon>Wolbachieae</taxon>
        <taxon>Wolbachia</taxon>
    </lineage>
</organism>
<reference evidence="2 3" key="1">
    <citation type="submission" date="2020-09" db="EMBL/GenBank/DDBJ databases">
        <title>An Earliest Endosymbiont, Wolbachia massiliensis sp. nov., Strain PL13 From the Bed Bug (Cimex hemipterius), Type strain of a New supergroup T.</title>
        <authorList>
            <person name="Laidoudi Y."/>
            <person name="Levasseur A."/>
            <person name="Medkour H."/>
            <person name="Maaloum M."/>
            <person name="BenKhedher M."/>
            <person name="Sambou M."/>
            <person name="Bassene H."/>
            <person name="Davoust B."/>
            <person name="Fenollar F."/>
            <person name="Raoult D."/>
            <person name="Mediannikov O."/>
        </authorList>
    </citation>
    <scope>NUCLEOTIDE SEQUENCE [LARGE SCALE GENOMIC DNA]</scope>
    <source>
        <strain evidence="2 3">PL13</strain>
    </source>
</reference>
<evidence type="ECO:0000256" key="1">
    <source>
        <dbReference type="SAM" id="Coils"/>
    </source>
</evidence>
<dbReference type="EMBL" id="CP061738">
    <property type="protein sequence ID" value="QOD38866.1"/>
    <property type="molecule type" value="Genomic_DNA"/>
</dbReference>
<keyword evidence="1" id="KW-0175">Coiled coil</keyword>
<sequence>MKAFTKNFQDKEKKLEEFNEEIEDITTIAQDKFAHELENIAYDNAQKFRNLLAKELHYIFNDIHSQNVTLLKSSLIKHAISSSFINRKGETALMRSLLNVVEHTIKNL</sequence>
<dbReference type="AlphaFoldDB" id="A0A7M3U381"/>
<evidence type="ECO:0000313" key="3">
    <source>
        <dbReference type="Proteomes" id="UP000516514"/>
    </source>
</evidence>
<dbReference type="RefSeq" id="WP_191111614.1">
    <property type="nucleotide sequence ID" value="NZ_CP061738.1"/>
</dbReference>
<dbReference type="KEGG" id="wms:ID128_05510"/>
<name>A0A7M3U381_9RICK</name>